<name>A0A2K9VET0_9CAUD</name>
<keyword evidence="2" id="KW-1185">Reference proteome</keyword>
<accession>A0A2K9VET0</accession>
<reference evidence="1 2" key="1">
    <citation type="submission" date="2018-01" db="EMBL/GenBank/DDBJ databases">
        <authorList>
            <person name="Farren J.M."/>
            <person name="Htoo L.P."/>
            <person name="Johnson E.S."/>
            <person name="Williams B.R."/>
            <person name="Bonilla J.A."/>
            <person name="Klyczek K."/>
            <person name="Garlena R.A."/>
            <person name="Russell D.A."/>
            <person name="Pope W.H."/>
            <person name="Jacobs-Sera D."/>
            <person name="Hendrix R.W."/>
            <person name="Hatfull G.F."/>
        </authorList>
    </citation>
    <scope>NUCLEOTIDE SEQUENCE [LARGE SCALE GENOMIC DNA]</scope>
</reference>
<gene>
    <name evidence="1" type="ORF">SEA_TROJE_56</name>
</gene>
<dbReference type="EMBL" id="MG770215">
    <property type="protein sequence ID" value="AUV60761.1"/>
    <property type="molecule type" value="Genomic_DNA"/>
</dbReference>
<organism evidence="1 2">
    <name type="scientific">Gordonia phage Troje</name>
    <dbReference type="NCBI Taxonomy" id="2079282"/>
    <lineage>
        <taxon>Viruses</taxon>
        <taxon>Duplodnaviria</taxon>
        <taxon>Heunggongvirae</taxon>
        <taxon>Uroviricota</taxon>
        <taxon>Caudoviricetes</taxon>
        <taxon>Emalynvirus</taxon>
        <taxon>Emalynvirus troje</taxon>
    </lineage>
</organism>
<protein>
    <submittedName>
        <fullName evidence="1">Uncharacterized protein</fullName>
    </submittedName>
</protein>
<evidence type="ECO:0000313" key="2">
    <source>
        <dbReference type="Proteomes" id="UP000241411"/>
    </source>
</evidence>
<proteinExistence type="predicted"/>
<evidence type="ECO:0000313" key="1">
    <source>
        <dbReference type="EMBL" id="AUV60761.1"/>
    </source>
</evidence>
<sequence>MSVRRRNKKLQQESKVKHLPTYNDQGDFVGFREELKEPVTWSLPEDPGLQNPAIAAERERLQRVVQEQRKIDYVLRLKRYGFKMGKAHQA</sequence>
<dbReference type="OrthoDB" id="29243at10239"/>
<dbReference type="Proteomes" id="UP000241411">
    <property type="component" value="Segment"/>
</dbReference>